<reference evidence="3" key="1">
    <citation type="submission" date="2023-07" db="EMBL/GenBank/DDBJ databases">
        <title>Conexibacter stalactiti sp. nov., isolated from stalactites in a lava cave and emended description of the genus Conexibacter.</title>
        <authorList>
            <person name="Lee S.D."/>
        </authorList>
    </citation>
    <scope>NUCLEOTIDE SEQUENCE [LARGE SCALE GENOMIC DNA]</scope>
    <source>
        <strain evidence="3">KCTC 39840</strain>
    </source>
</reference>
<dbReference type="Pfam" id="PF12680">
    <property type="entry name" value="SnoaL_2"/>
    <property type="match status" value="1"/>
</dbReference>
<protein>
    <submittedName>
        <fullName evidence="2">Nuclear transport factor 2 family protein</fullName>
    </submittedName>
</protein>
<dbReference type="EMBL" id="JAWSTH010000209">
    <property type="protein sequence ID" value="MDW5598881.1"/>
    <property type="molecule type" value="Genomic_DNA"/>
</dbReference>
<dbReference type="Proteomes" id="UP001284601">
    <property type="component" value="Unassembled WGS sequence"/>
</dbReference>
<dbReference type="RefSeq" id="WP_318601481.1">
    <property type="nucleotide sequence ID" value="NZ_JAWSTH010000209.1"/>
</dbReference>
<name>A0ABU4HZX2_9ACTN</name>
<proteinExistence type="predicted"/>
<evidence type="ECO:0000313" key="2">
    <source>
        <dbReference type="EMBL" id="MDW5598881.1"/>
    </source>
</evidence>
<organism evidence="2 3">
    <name type="scientific">Conexibacter stalactiti</name>
    <dbReference type="NCBI Taxonomy" id="1940611"/>
    <lineage>
        <taxon>Bacteria</taxon>
        <taxon>Bacillati</taxon>
        <taxon>Actinomycetota</taxon>
        <taxon>Thermoleophilia</taxon>
        <taxon>Solirubrobacterales</taxon>
        <taxon>Conexibacteraceae</taxon>
        <taxon>Conexibacter</taxon>
    </lineage>
</organism>
<dbReference type="InterPro" id="IPR037401">
    <property type="entry name" value="SnoaL-like"/>
</dbReference>
<dbReference type="Gene3D" id="3.10.450.50">
    <property type="match status" value="1"/>
</dbReference>
<comment type="caution">
    <text evidence="2">The sequence shown here is derived from an EMBL/GenBank/DDBJ whole genome shotgun (WGS) entry which is preliminary data.</text>
</comment>
<accession>A0ABU4HZX2</accession>
<keyword evidence="3" id="KW-1185">Reference proteome</keyword>
<gene>
    <name evidence="2" type="ORF">R7226_31270</name>
</gene>
<dbReference type="SUPFAM" id="SSF54427">
    <property type="entry name" value="NTF2-like"/>
    <property type="match status" value="1"/>
</dbReference>
<feature type="domain" description="SnoaL-like" evidence="1">
    <location>
        <begin position="16"/>
        <end position="118"/>
    </location>
</feature>
<evidence type="ECO:0000259" key="1">
    <source>
        <dbReference type="Pfam" id="PF12680"/>
    </source>
</evidence>
<evidence type="ECO:0000313" key="3">
    <source>
        <dbReference type="Proteomes" id="UP001284601"/>
    </source>
</evidence>
<dbReference type="InterPro" id="IPR032710">
    <property type="entry name" value="NTF2-like_dom_sf"/>
</dbReference>
<sequence>MTDSDANDPAVERLIRSIYAAFNARDVERVLAALGPDVDWPNVADGTRIHGHDAVRAYWTAQFAAIDPRVEPLALRPLADGRVAVDVHQRIQALDGTLLHEEPVVHVYSFRDGLITRMDVESPDV</sequence>